<feature type="compositionally biased region" description="Acidic residues" evidence="1">
    <location>
        <begin position="172"/>
        <end position="184"/>
    </location>
</feature>
<evidence type="ECO:0000313" key="4">
    <source>
        <dbReference type="Proteomes" id="UP000814243"/>
    </source>
</evidence>
<comment type="caution">
    <text evidence="3">The sequence shown here is derived from an EMBL/GenBank/DDBJ whole genome shotgun (WGS) entry which is preliminary data.</text>
</comment>
<reference evidence="3" key="1">
    <citation type="journal article" date="2021" name="G3 (Bethesda)">
        <title>Genome and transcriptome analysis of the beet armyworm Spodoptera exigua reveals targets for pest control. .</title>
        <authorList>
            <person name="Simon S."/>
            <person name="Breeschoten T."/>
            <person name="Jansen H.J."/>
            <person name="Dirks R.P."/>
            <person name="Schranz M.E."/>
            <person name="Ros V.I.D."/>
        </authorList>
    </citation>
    <scope>NUCLEOTIDE SEQUENCE</scope>
    <source>
        <strain evidence="3">TB_SE_WUR_2020</strain>
    </source>
</reference>
<feature type="chain" id="PRO_5037001404" evidence="2">
    <location>
        <begin position="20"/>
        <end position="245"/>
    </location>
</feature>
<dbReference type="AlphaFoldDB" id="A0A922MBK6"/>
<evidence type="ECO:0000256" key="1">
    <source>
        <dbReference type="SAM" id="MobiDB-lite"/>
    </source>
</evidence>
<evidence type="ECO:0000313" key="3">
    <source>
        <dbReference type="EMBL" id="KAH9633508.1"/>
    </source>
</evidence>
<dbReference type="Proteomes" id="UP000814243">
    <property type="component" value="Unassembled WGS sequence"/>
</dbReference>
<feature type="signal peptide" evidence="2">
    <location>
        <begin position="1"/>
        <end position="19"/>
    </location>
</feature>
<dbReference type="EMBL" id="JACEFF010000654">
    <property type="protein sequence ID" value="KAH9633508.1"/>
    <property type="molecule type" value="Genomic_DNA"/>
</dbReference>
<sequence length="245" mass="26873">MKLVWSLVIVCCAFLEVRGYPFPVFTSSANVDTWSYGDAHRGGRVLSRSHNPYATRRAIRAGPTTYSLWKPEAELTPLTSYQSIQYHQEKRRQALLEVNDTPPQENEVFYPLEGPVQIPDEATELIKPIEVVPEATTVKVPEQPEAEEKEKPAADPKPALEKKIPAKKPAVVDEEDDDEDDEDLSSQPKFPGNAFFPMFFGWGGGSGPVAIANSFSKGRGGAAASEATAYGSYIPLVKSAPPKSH</sequence>
<name>A0A922MBK6_SPOEX</name>
<feature type="compositionally biased region" description="Basic and acidic residues" evidence="1">
    <location>
        <begin position="146"/>
        <end position="164"/>
    </location>
</feature>
<organism evidence="3 4">
    <name type="scientific">Spodoptera exigua</name>
    <name type="common">Beet armyworm</name>
    <name type="synonym">Noctua fulgens</name>
    <dbReference type="NCBI Taxonomy" id="7107"/>
    <lineage>
        <taxon>Eukaryota</taxon>
        <taxon>Metazoa</taxon>
        <taxon>Ecdysozoa</taxon>
        <taxon>Arthropoda</taxon>
        <taxon>Hexapoda</taxon>
        <taxon>Insecta</taxon>
        <taxon>Pterygota</taxon>
        <taxon>Neoptera</taxon>
        <taxon>Endopterygota</taxon>
        <taxon>Lepidoptera</taxon>
        <taxon>Glossata</taxon>
        <taxon>Ditrysia</taxon>
        <taxon>Noctuoidea</taxon>
        <taxon>Noctuidae</taxon>
        <taxon>Amphipyrinae</taxon>
        <taxon>Spodoptera</taxon>
    </lineage>
</organism>
<proteinExistence type="predicted"/>
<feature type="region of interest" description="Disordered" evidence="1">
    <location>
        <begin position="136"/>
        <end position="192"/>
    </location>
</feature>
<accession>A0A922MBK6</accession>
<evidence type="ECO:0000256" key="2">
    <source>
        <dbReference type="SAM" id="SignalP"/>
    </source>
</evidence>
<keyword evidence="2" id="KW-0732">Signal</keyword>
<protein>
    <submittedName>
        <fullName evidence="3">Uncharacterized protein</fullName>
    </submittedName>
</protein>
<gene>
    <name evidence="3" type="ORF">HF086_013185</name>
</gene>